<feature type="domain" description="FAD-dependent urate hydroxylase HpyO/Asp monooxygenase CreE-like FAD/NAD(P)-binding" evidence="1">
    <location>
        <begin position="6"/>
        <end position="144"/>
    </location>
</feature>
<sequence>MLALQLARLSNQELFACDVHLVEPRPVPGPGLAYTAHRPEYLLNVRSEYLSAFPEQPDHFVNWLRVTQSEPCHFSFCSRQNYGRYLQQLISQVLEWPSSNGIRCQWHNQAAKEIRVLPDGRSAVVKLSNGTEIHSDYVVLALGNFPPLPPARHDLRYLNHPTYHGNPWARGALRSIGLDETVLLIGTGLTAIDVLLGLRADGHRGQITVVSGHGRWPATHAEQEASYPSFYATELAGLSRVADVLRVIRRHVQRAQQQGISWQAVIDSLRPDLGRIWAAWPRPEQARFLRHVAGIWSVVRHRSPPQNAAAVQEMLDSGLVRLERGRVQAIEPAADGLAVTVRKAQQPTRQLVAQHVITCTGPLLDYRRVQDAVVAGLRTEGHLVPDELGLGIQTDAHGALLTAQGDASAVLFTLGPSRRPVSFESTAVPELRKQAVALAQELGRRLLPNTEIR</sequence>
<evidence type="ECO:0000313" key="3">
    <source>
        <dbReference type="Proteomes" id="UP000829647"/>
    </source>
</evidence>
<dbReference type="InterPro" id="IPR052189">
    <property type="entry name" value="L-asp_N-monooxygenase_NS-form"/>
</dbReference>
<organism evidence="2 3">
    <name type="scientific">Hymenobacter sublimis</name>
    <dbReference type="NCBI Taxonomy" id="2933777"/>
    <lineage>
        <taxon>Bacteria</taxon>
        <taxon>Pseudomonadati</taxon>
        <taxon>Bacteroidota</taxon>
        <taxon>Cytophagia</taxon>
        <taxon>Cytophagales</taxon>
        <taxon>Hymenobacteraceae</taxon>
        <taxon>Hymenobacter</taxon>
    </lineage>
</organism>
<evidence type="ECO:0000259" key="1">
    <source>
        <dbReference type="Pfam" id="PF13454"/>
    </source>
</evidence>
<proteinExistence type="predicted"/>
<accession>A0ABY4J565</accession>
<dbReference type="PANTHER" id="PTHR40254">
    <property type="entry name" value="BLR0577 PROTEIN"/>
    <property type="match status" value="1"/>
</dbReference>
<dbReference type="InterPro" id="IPR038732">
    <property type="entry name" value="HpyO/CreE_NAD-binding"/>
</dbReference>
<dbReference type="EMBL" id="CP095848">
    <property type="protein sequence ID" value="UPL47977.1"/>
    <property type="molecule type" value="Genomic_DNA"/>
</dbReference>
<dbReference type="SUPFAM" id="SSF51905">
    <property type="entry name" value="FAD/NAD(P)-binding domain"/>
    <property type="match status" value="2"/>
</dbReference>
<evidence type="ECO:0000313" key="2">
    <source>
        <dbReference type="EMBL" id="UPL47977.1"/>
    </source>
</evidence>
<name>A0ABY4J565_9BACT</name>
<dbReference type="Pfam" id="PF13454">
    <property type="entry name" value="NAD_binding_9"/>
    <property type="match status" value="1"/>
</dbReference>
<dbReference type="PANTHER" id="PTHR40254:SF1">
    <property type="entry name" value="BLR0577 PROTEIN"/>
    <property type="match status" value="1"/>
</dbReference>
<reference evidence="2 3" key="1">
    <citation type="submission" date="2022-04" db="EMBL/GenBank/DDBJ databases">
        <title>Hymenobacter sp. isolated from the air.</title>
        <authorList>
            <person name="Won M."/>
            <person name="Lee C.-M."/>
            <person name="Woen H.-Y."/>
            <person name="Kwon S.-W."/>
        </authorList>
    </citation>
    <scope>NUCLEOTIDE SEQUENCE [LARGE SCALE GENOMIC DNA]</scope>
    <source>
        <strain evidence="3">5516 S-25</strain>
    </source>
</reference>
<keyword evidence="3" id="KW-1185">Reference proteome</keyword>
<dbReference type="InterPro" id="IPR036188">
    <property type="entry name" value="FAD/NAD-bd_sf"/>
</dbReference>
<gene>
    <name evidence="2" type="ORF">MWH26_12335</name>
</gene>
<dbReference type="Gene3D" id="3.50.50.60">
    <property type="entry name" value="FAD/NAD(P)-binding domain"/>
    <property type="match status" value="1"/>
</dbReference>
<dbReference type="Proteomes" id="UP000829647">
    <property type="component" value="Chromosome"/>
</dbReference>
<protein>
    <submittedName>
        <fullName evidence="2">FAD/NAD(P)-binding protein</fullName>
    </submittedName>
</protein>